<reference evidence="2" key="2">
    <citation type="submission" date="2016-05" db="EMBL/GenBank/DDBJ databases">
        <title>Comparative analysis highlights variable genome content of wheat rusts and divergence of the mating loci.</title>
        <authorList>
            <person name="Cuomo C.A."/>
            <person name="Bakkeren G."/>
            <person name="Szabo L."/>
            <person name="Khalil H."/>
            <person name="Joly D."/>
            <person name="Goldberg J."/>
            <person name="Young S."/>
            <person name="Zeng Q."/>
            <person name="Fellers J."/>
        </authorList>
    </citation>
    <scope>NUCLEOTIDE SEQUENCE [LARGE SCALE GENOMIC DNA]</scope>
    <source>
        <strain evidence="2">1-1 BBBD Race 1</strain>
    </source>
</reference>
<dbReference type="EnsemblFungi" id="PTTG_07064-t43_2">
    <property type="protein sequence ID" value="PTTG_07064-t43_2-p1"/>
    <property type="gene ID" value="PTTG_07064"/>
</dbReference>
<protein>
    <submittedName>
        <fullName evidence="2 3">Uncharacterized protein</fullName>
    </submittedName>
</protein>
<evidence type="ECO:0000313" key="2">
    <source>
        <dbReference type="EMBL" id="OAV88642.1"/>
    </source>
</evidence>
<sequence length="501" mass="58000">MAERVPDEQPAPAHPQVDLDSLDMNEPIPVGFTPILDQVQKAIVNPQLRIKYDAPMKKQIASYRVKYPLQRANRLNEQVGDLPIYFEKCSAGTSSQQMLSPRIAKRAKPKGPPAKYEGLYQHPSMIAHWLGSLIKCVLFAHDAFLQQIHTPVEEQTKKHDSLIRWLNELVFSTTNHLPIGRGDDRNFKFYNDFITLTLIGIWYKREAPNEWAQHFQGSESTFWLRMRESMEEAKKDRRCRASKWVEQGRGDQRPDAEVVDFELRALQQGINPQGDAHSWLAEQSWAVHRNKDEPSEVEKRIISEYRRVLELIELKRTGKPNKTITDIPAKLHDAVERSTSKEIWMVRVIDSMSRAQTTKSVESRLTALLEGLRQYHQNLISSMEHSGIQTIPNAHNAFLDWFGGTILKPSPGPEHLSLFGYIYKSQIGDAELPLDETRFTPIQNLVLRFIAMPDRTREIPLTLLGYWYKKYQPAFWQKHFQDELRFGMLFKHTKHNTSDVG</sequence>
<reference evidence="2" key="1">
    <citation type="submission" date="2009-11" db="EMBL/GenBank/DDBJ databases">
        <authorList>
            <consortium name="The Broad Institute Genome Sequencing Platform"/>
            <person name="Ward D."/>
            <person name="Feldgarden M."/>
            <person name="Earl A."/>
            <person name="Young S.K."/>
            <person name="Zeng Q."/>
            <person name="Koehrsen M."/>
            <person name="Alvarado L."/>
            <person name="Berlin A."/>
            <person name="Bochicchio J."/>
            <person name="Borenstein D."/>
            <person name="Chapman S.B."/>
            <person name="Chen Z."/>
            <person name="Engels R."/>
            <person name="Freedman E."/>
            <person name="Gellesch M."/>
            <person name="Goldberg J."/>
            <person name="Griggs A."/>
            <person name="Gujja S."/>
            <person name="Heilman E."/>
            <person name="Heiman D."/>
            <person name="Hepburn T."/>
            <person name="Howarth C."/>
            <person name="Jen D."/>
            <person name="Larson L."/>
            <person name="Lewis B."/>
            <person name="Mehta T."/>
            <person name="Park D."/>
            <person name="Pearson M."/>
            <person name="Roberts A."/>
            <person name="Saif S."/>
            <person name="Shea T."/>
            <person name="Shenoy N."/>
            <person name="Sisk P."/>
            <person name="Stolte C."/>
            <person name="Sykes S."/>
            <person name="Thomson T."/>
            <person name="Walk T."/>
            <person name="White J."/>
            <person name="Yandava C."/>
            <person name="Izard J."/>
            <person name="Baranova O.V."/>
            <person name="Blanton J.M."/>
            <person name="Tanner A.C."/>
            <person name="Dewhirst F.E."/>
            <person name="Haas B."/>
            <person name="Nusbaum C."/>
            <person name="Birren B."/>
        </authorList>
    </citation>
    <scope>NUCLEOTIDE SEQUENCE [LARGE SCALE GENOMIC DNA]</scope>
    <source>
        <strain evidence="2">1-1 BBBD Race 1</strain>
    </source>
</reference>
<evidence type="ECO:0000313" key="3">
    <source>
        <dbReference type="EnsemblFungi" id="PTTG_07064-t43_2-p1"/>
    </source>
</evidence>
<dbReference type="EMBL" id="ADAS02000162">
    <property type="protein sequence ID" value="OAV88642.1"/>
    <property type="molecule type" value="Genomic_DNA"/>
</dbReference>
<reference evidence="3" key="4">
    <citation type="submission" date="2025-05" db="UniProtKB">
        <authorList>
            <consortium name="EnsemblFungi"/>
        </authorList>
    </citation>
    <scope>IDENTIFICATION</scope>
    <source>
        <strain evidence="3">isolate 1-1 / race 1 (BBBD)</strain>
    </source>
</reference>
<name>A0A180G8J0_PUCT1</name>
<keyword evidence="4" id="KW-1185">Reference proteome</keyword>
<organism evidence="2">
    <name type="scientific">Puccinia triticina (isolate 1-1 / race 1 (BBBD))</name>
    <name type="common">Brown leaf rust fungus</name>
    <dbReference type="NCBI Taxonomy" id="630390"/>
    <lineage>
        <taxon>Eukaryota</taxon>
        <taxon>Fungi</taxon>
        <taxon>Dikarya</taxon>
        <taxon>Basidiomycota</taxon>
        <taxon>Pucciniomycotina</taxon>
        <taxon>Pucciniomycetes</taxon>
        <taxon>Pucciniales</taxon>
        <taxon>Pucciniaceae</taxon>
        <taxon>Puccinia</taxon>
    </lineage>
</organism>
<reference evidence="3 4" key="3">
    <citation type="journal article" date="2017" name="G3 (Bethesda)">
        <title>Comparative analysis highlights variable genome content of wheat rusts and divergence of the mating loci.</title>
        <authorList>
            <person name="Cuomo C.A."/>
            <person name="Bakkeren G."/>
            <person name="Khalil H.B."/>
            <person name="Panwar V."/>
            <person name="Joly D."/>
            <person name="Linning R."/>
            <person name="Sakthikumar S."/>
            <person name="Song X."/>
            <person name="Adiconis X."/>
            <person name="Fan L."/>
            <person name="Goldberg J.M."/>
            <person name="Levin J.Z."/>
            <person name="Young S."/>
            <person name="Zeng Q."/>
            <person name="Anikster Y."/>
            <person name="Bruce M."/>
            <person name="Wang M."/>
            <person name="Yin C."/>
            <person name="McCallum B."/>
            <person name="Szabo L.J."/>
            <person name="Hulbert S."/>
            <person name="Chen X."/>
            <person name="Fellers J.P."/>
        </authorList>
    </citation>
    <scope>NUCLEOTIDE SEQUENCE</scope>
    <source>
        <strain evidence="3">isolate 1-1 / race 1 (BBBD)</strain>
        <strain evidence="4">Isolate 1-1 / race 1 (BBBD)</strain>
    </source>
</reference>
<dbReference type="AlphaFoldDB" id="A0A180G8J0"/>
<dbReference type="VEuPathDB" id="FungiDB:PTTG_07064"/>
<evidence type="ECO:0000313" key="4">
    <source>
        <dbReference type="Proteomes" id="UP000005240"/>
    </source>
</evidence>
<feature type="region of interest" description="Disordered" evidence="1">
    <location>
        <begin position="1"/>
        <end position="22"/>
    </location>
</feature>
<proteinExistence type="predicted"/>
<dbReference type="OrthoDB" id="2495815at2759"/>
<gene>
    <name evidence="2" type="ORF">PTTG_07064</name>
</gene>
<accession>A0A180G8J0</accession>
<evidence type="ECO:0000256" key="1">
    <source>
        <dbReference type="SAM" id="MobiDB-lite"/>
    </source>
</evidence>
<dbReference type="Proteomes" id="UP000005240">
    <property type="component" value="Unassembled WGS sequence"/>
</dbReference>